<dbReference type="RefSeq" id="WP_380821362.1">
    <property type="nucleotide sequence ID" value="NZ_JBHRVL010000001.1"/>
</dbReference>
<dbReference type="Proteomes" id="UP001244640">
    <property type="component" value="Unassembled WGS sequence"/>
</dbReference>
<protein>
    <submittedName>
        <fullName evidence="1">Uncharacterized protein</fullName>
    </submittedName>
</protein>
<name>A0ABU0U6B7_9SPHI</name>
<dbReference type="EMBL" id="JAUTBA010000001">
    <property type="protein sequence ID" value="MDQ1150512.1"/>
    <property type="molecule type" value="Genomic_DNA"/>
</dbReference>
<accession>A0ABU0U6B7</accession>
<keyword evidence="2" id="KW-1185">Reference proteome</keyword>
<sequence>MKAPINRIEYERNINILLESIKKGRFQTDFKPHITSLINIKKSPNRRFEFKTIDENVRLLANMEAHLNSKNKI</sequence>
<gene>
    <name evidence="1" type="ORF">QE382_002496</name>
</gene>
<evidence type="ECO:0000313" key="1">
    <source>
        <dbReference type="EMBL" id="MDQ1150512.1"/>
    </source>
</evidence>
<reference evidence="1 2" key="1">
    <citation type="submission" date="2023-07" db="EMBL/GenBank/DDBJ databases">
        <title>Functional and genomic diversity of the sorghum phyllosphere microbiome.</title>
        <authorList>
            <person name="Shade A."/>
        </authorList>
    </citation>
    <scope>NUCLEOTIDE SEQUENCE [LARGE SCALE GENOMIC DNA]</scope>
    <source>
        <strain evidence="1 2">SORGH_AS_0892</strain>
    </source>
</reference>
<organism evidence="1 2">
    <name type="scientific">Sphingobacterium zeae</name>
    <dbReference type="NCBI Taxonomy" id="1776859"/>
    <lineage>
        <taxon>Bacteria</taxon>
        <taxon>Pseudomonadati</taxon>
        <taxon>Bacteroidota</taxon>
        <taxon>Sphingobacteriia</taxon>
        <taxon>Sphingobacteriales</taxon>
        <taxon>Sphingobacteriaceae</taxon>
        <taxon>Sphingobacterium</taxon>
    </lineage>
</organism>
<evidence type="ECO:0000313" key="2">
    <source>
        <dbReference type="Proteomes" id="UP001244640"/>
    </source>
</evidence>
<proteinExistence type="predicted"/>
<comment type="caution">
    <text evidence="1">The sequence shown here is derived from an EMBL/GenBank/DDBJ whole genome shotgun (WGS) entry which is preliminary data.</text>
</comment>